<organism evidence="1 2">
    <name type="scientific">Oidiodendron maius (strain Zn)</name>
    <dbReference type="NCBI Taxonomy" id="913774"/>
    <lineage>
        <taxon>Eukaryota</taxon>
        <taxon>Fungi</taxon>
        <taxon>Dikarya</taxon>
        <taxon>Ascomycota</taxon>
        <taxon>Pezizomycotina</taxon>
        <taxon>Leotiomycetes</taxon>
        <taxon>Leotiomycetes incertae sedis</taxon>
        <taxon>Myxotrichaceae</taxon>
        <taxon>Oidiodendron</taxon>
    </lineage>
</organism>
<keyword evidence="2" id="KW-1185">Reference proteome</keyword>
<proteinExistence type="predicted"/>
<reference evidence="2" key="2">
    <citation type="submission" date="2015-01" db="EMBL/GenBank/DDBJ databases">
        <title>Evolutionary Origins and Diversification of the Mycorrhizal Mutualists.</title>
        <authorList>
            <consortium name="DOE Joint Genome Institute"/>
            <consortium name="Mycorrhizal Genomics Consortium"/>
            <person name="Kohler A."/>
            <person name="Kuo A."/>
            <person name="Nagy L.G."/>
            <person name="Floudas D."/>
            <person name="Copeland A."/>
            <person name="Barry K.W."/>
            <person name="Cichocki N."/>
            <person name="Veneault-Fourrey C."/>
            <person name="LaButti K."/>
            <person name="Lindquist E.A."/>
            <person name="Lipzen A."/>
            <person name="Lundell T."/>
            <person name="Morin E."/>
            <person name="Murat C."/>
            <person name="Riley R."/>
            <person name="Ohm R."/>
            <person name="Sun H."/>
            <person name="Tunlid A."/>
            <person name="Henrissat B."/>
            <person name="Grigoriev I.V."/>
            <person name="Hibbett D.S."/>
            <person name="Martin F."/>
        </authorList>
    </citation>
    <scope>NUCLEOTIDE SEQUENCE [LARGE SCALE GENOMIC DNA]</scope>
    <source>
        <strain evidence="2">Zn</strain>
    </source>
</reference>
<accession>A0A0C3H9L1</accession>
<evidence type="ECO:0000313" key="1">
    <source>
        <dbReference type="EMBL" id="KIN04941.1"/>
    </source>
</evidence>
<name>A0A0C3H9L1_OIDMZ</name>
<dbReference type="AlphaFoldDB" id="A0A0C3H9L1"/>
<dbReference type="HOGENOM" id="CLU_164210_0_0_1"/>
<sequence length="112" mass="12880">MEPSIKFLPAIPNPVPFDIQKRIQQLRSFLDPNNVHYQPERQHINIKAVIKLYEDGKIDGVNRVHVMDGEVVPEEKIFKGPSCSWTEGIFHQFAQKQAYGHGSFGPDFHEKP</sequence>
<reference evidence="1 2" key="1">
    <citation type="submission" date="2014-04" db="EMBL/GenBank/DDBJ databases">
        <authorList>
            <consortium name="DOE Joint Genome Institute"/>
            <person name="Kuo A."/>
            <person name="Martino E."/>
            <person name="Perotto S."/>
            <person name="Kohler A."/>
            <person name="Nagy L.G."/>
            <person name="Floudas D."/>
            <person name="Copeland A."/>
            <person name="Barry K.W."/>
            <person name="Cichocki N."/>
            <person name="Veneault-Fourrey C."/>
            <person name="LaButti K."/>
            <person name="Lindquist E.A."/>
            <person name="Lipzen A."/>
            <person name="Lundell T."/>
            <person name="Morin E."/>
            <person name="Murat C."/>
            <person name="Sun H."/>
            <person name="Tunlid A."/>
            <person name="Henrissat B."/>
            <person name="Grigoriev I.V."/>
            <person name="Hibbett D.S."/>
            <person name="Martin F."/>
            <person name="Nordberg H.P."/>
            <person name="Cantor M.N."/>
            <person name="Hua S.X."/>
        </authorList>
    </citation>
    <scope>NUCLEOTIDE SEQUENCE [LARGE SCALE GENOMIC DNA]</scope>
    <source>
        <strain evidence="1 2">Zn</strain>
    </source>
</reference>
<dbReference type="Proteomes" id="UP000054321">
    <property type="component" value="Unassembled WGS sequence"/>
</dbReference>
<gene>
    <name evidence="1" type="ORF">OIDMADRAFT_50774</name>
</gene>
<protein>
    <submittedName>
        <fullName evidence="1">Uncharacterized protein</fullName>
    </submittedName>
</protein>
<dbReference type="OrthoDB" id="4199986at2759"/>
<dbReference type="InParanoid" id="A0A0C3H9L1"/>
<dbReference type="EMBL" id="KN832872">
    <property type="protein sequence ID" value="KIN04941.1"/>
    <property type="molecule type" value="Genomic_DNA"/>
</dbReference>
<evidence type="ECO:0000313" key="2">
    <source>
        <dbReference type="Proteomes" id="UP000054321"/>
    </source>
</evidence>